<proteinExistence type="predicted"/>
<dbReference type="Pfam" id="PF02518">
    <property type="entry name" value="HATPase_c"/>
    <property type="match status" value="1"/>
</dbReference>
<dbReference type="AlphaFoldDB" id="A0A368NAG2"/>
<sequence>MDPAARRDSAGERARTPDRPSPTVRLAVHDGDERVRITVTDDGPGMPEWERAVIREGEETPLFDGTGVGLWTLDWLVTRLGGGMTIAENEGRGTTVTLVLPRH</sequence>
<comment type="caution">
    <text evidence="9">The sequence shown here is derived from an EMBL/GenBank/DDBJ whole genome shotgun (WGS) entry which is preliminary data.</text>
</comment>
<dbReference type="CDD" id="cd00075">
    <property type="entry name" value="HATPase"/>
    <property type="match status" value="1"/>
</dbReference>
<keyword evidence="5" id="KW-0418">Kinase</keyword>
<dbReference type="EC" id="2.7.13.3" evidence="2"/>
<reference evidence="9 10" key="1">
    <citation type="submission" date="2018-07" db="EMBL/GenBank/DDBJ databases">
        <title>Genome sequences of Haloplanus salinus JCM 18368T.</title>
        <authorList>
            <person name="Kim Y.B."/>
            <person name="Roh S.W."/>
        </authorList>
    </citation>
    <scope>NUCLEOTIDE SEQUENCE [LARGE SCALE GENOMIC DNA]</scope>
    <source>
        <strain evidence="9 10">JCM 18368</strain>
    </source>
</reference>
<name>A0A368NAG2_9EURY</name>
<dbReference type="PANTHER" id="PTHR44936">
    <property type="entry name" value="SENSOR PROTEIN CREC"/>
    <property type="match status" value="1"/>
</dbReference>
<dbReference type="SUPFAM" id="SSF55874">
    <property type="entry name" value="ATPase domain of HSP90 chaperone/DNA topoisomerase II/histidine kinase"/>
    <property type="match status" value="1"/>
</dbReference>
<evidence type="ECO:0000256" key="2">
    <source>
        <dbReference type="ARBA" id="ARBA00012438"/>
    </source>
</evidence>
<dbReference type="RefSeq" id="WP_114449102.1">
    <property type="nucleotide sequence ID" value="NZ_QPHM01000001.1"/>
</dbReference>
<dbReference type="Proteomes" id="UP000252189">
    <property type="component" value="Unassembled WGS sequence"/>
</dbReference>
<keyword evidence="6 9" id="KW-0067">ATP-binding</keyword>
<dbReference type="InterPro" id="IPR036890">
    <property type="entry name" value="HATPase_C_sf"/>
</dbReference>
<keyword evidence="4" id="KW-0547">Nucleotide-binding</keyword>
<dbReference type="InterPro" id="IPR003594">
    <property type="entry name" value="HATPase_dom"/>
</dbReference>
<organism evidence="9 10">
    <name type="scientific">Haloplanus salinus</name>
    <dbReference type="NCBI Taxonomy" id="1126245"/>
    <lineage>
        <taxon>Archaea</taxon>
        <taxon>Methanobacteriati</taxon>
        <taxon>Methanobacteriota</taxon>
        <taxon>Stenosarchaea group</taxon>
        <taxon>Halobacteria</taxon>
        <taxon>Halobacteriales</taxon>
        <taxon>Haloferacaceae</taxon>
        <taxon>Haloplanus</taxon>
    </lineage>
</organism>
<dbReference type="Gene3D" id="3.30.565.10">
    <property type="entry name" value="Histidine kinase-like ATPase, C-terminal domain"/>
    <property type="match status" value="1"/>
</dbReference>
<dbReference type="InterPro" id="IPR050980">
    <property type="entry name" value="2C_sensor_his_kinase"/>
</dbReference>
<evidence type="ECO:0000256" key="3">
    <source>
        <dbReference type="ARBA" id="ARBA00022679"/>
    </source>
</evidence>
<comment type="catalytic activity">
    <reaction evidence="1">
        <text>ATP + protein L-histidine = ADP + protein N-phospho-L-histidine.</text>
        <dbReference type="EC" id="2.7.13.3"/>
    </reaction>
</comment>
<keyword evidence="3" id="KW-0808">Transferase</keyword>
<evidence type="ECO:0000313" key="10">
    <source>
        <dbReference type="Proteomes" id="UP000252189"/>
    </source>
</evidence>
<feature type="compositionally biased region" description="Basic and acidic residues" evidence="7">
    <location>
        <begin position="1"/>
        <end position="18"/>
    </location>
</feature>
<accession>A0A368NAG2</accession>
<keyword evidence="10" id="KW-1185">Reference proteome</keyword>
<dbReference type="InterPro" id="IPR005467">
    <property type="entry name" value="His_kinase_dom"/>
</dbReference>
<evidence type="ECO:0000256" key="7">
    <source>
        <dbReference type="SAM" id="MobiDB-lite"/>
    </source>
</evidence>
<dbReference type="EMBL" id="QPHM01000001">
    <property type="protein sequence ID" value="RCU47542.1"/>
    <property type="molecule type" value="Genomic_DNA"/>
</dbReference>
<dbReference type="PANTHER" id="PTHR44936:SF10">
    <property type="entry name" value="SENSOR PROTEIN RSTB"/>
    <property type="match status" value="1"/>
</dbReference>
<feature type="domain" description="Histidine kinase" evidence="8">
    <location>
        <begin position="1"/>
        <end position="103"/>
    </location>
</feature>
<dbReference type="OrthoDB" id="342253at2157"/>
<protein>
    <recommendedName>
        <fullName evidence="2">histidine kinase</fullName>
        <ecNumber evidence="2">2.7.13.3</ecNumber>
    </recommendedName>
</protein>
<evidence type="ECO:0000313" key="9">
    <source>
        <dbReference type="EMBL" id="RCU47542.1"/>
    </source>
</evidence>
<evidence type="ECO:0000256" key="1">
    <source>
        <dbReference type="ARBA" id="ARBA00000085"/>
    </source>
</evidence>
<dbReference type="GO" id="GO:0004673">
    <property type="term" value="F:protein histidine kinase activity"/>
    <property type="evidence" value="ECO:0007669"/>
    <property type="project" value="UniProtKB-EC"/>
</dbReference>
<evidence type="ECO:0000256" key="5">
    <source>
        <dbReference type="ARBA" id="ARBA00022777"/>
    </source>
</evidence>
<evidence type="ECO:0000256" key="6">
    <source>
        <dbReference type="ARBA" id="ARBA00022840"/>
    </source>
</evidence>
<feature type="region of interest" description="Disordered" evidence="7">
    <location>
        <begin position="1"/>
        <end position="26"/>
    </location>
</feature>
<dbReference type="PROSITE" id="PS50109">
    <property type="entry name" value="HIS_KIN"/>
    <property type="match status" value="1"/>
</dbReference>
<evidence type="ECO:0000259" key="8">
    <source>
        <dbReference type="PROSITE" id="PS50109"/>
    </source>
</evidence>
<evidence type="ECO:0000256" key="4">
    <source>
        <dbReference type="ARBA" id="ARBA00022741"/>
    </source>
</evidence>
<dbReference type="GO" id="GO:0005524">
    <property type="term" value="F:ATP binding"/>
    <property type="evidence" value="ECO:0007669"/>
    <property type="project" value="UniProtKB-KW"/>
</dbReference>
<gene>
    <name evidence="9" type="ORF">DU504_09670</name>
</gene>